<name>A0A0H5QY11_9EUKA</name>
<protein>
    <recommendedName>
        <fullName evidence="2">Rab-GAP TBC domain-containing protein</fullName>
    </recommendedName>
</protein>
<dbReference type="EMBL" id="HACM01006185">
    <property type="protein sequence ID" value="CRZ06627.1"/>
    <property type="molecule type" value="Transcribed_RNA"/>
</dbReference>
<dbReference type="AlphaFoldDB" id="A0A0H5QY11"/>
<accession>A0A0H5QY11</accession>
<reference evidence="1" key="1">
    <citation type="submission" date="2015-04" db="EMBL/GenBank/DDBJ databases">
        <title>The genome sequence of the plant pathogenic Rhizarian Plasmodiophora brassicae reveals insights in its biotrophic life cycle and the origin of chitin synthesis.</title>
        <authorList>
            <person name="Schwelm A."/>
            <person name="Fogelqvist J."/>
            <person name="Knaust A."/>
            <person name="Julke S."/>
            <person name="Lilja T."/>
            <person name="Dhandapani V."/>
            <person name="Bonilla-Rosso G."/>
            <person name="Karlsson M."/>
            <person name="Shevchenko A."/>
            <person name="Choi S.R."/>
            <person name="Kim H.G."/>
            <person name="Park J.Y."/>
            <person name="Lim Y.P."/>
            <person name="Ludwig-Muller J."/>
            <person name="Dixelius C."/>
        </authorList>
    </citation>
    <scope>NUCLEOTIDE SEQUENCE</scope>
    <source>
        <tissue evidence="1">Potato root galls</tissue>
    </source>
</reference>
<proteinExistence type="predicted"/>
<sequence length="314" mass="34261">MVSGPYRGNFRFAYYRAALGPVDRRTQLQQSVRDALYGSDSIDTGRVVNLLELSHGDTILDDMRADTWLLLLGLRPSHRPLWDFVAAQQRQRYEDLLEVSPALAPSGSTVISPVECAIHVHHVVDCVVAVDRRAIVFKAAILSMLLSIFPNEEDASVFFMYLALSGNHAMLPRGLAYATRNGNVTGVTLDDDVTGPVLAATAVYDPDMGRCLAGDPNLVRVLSSWVLSLFVIAGLSGSLLPVWERVFLLRHGQGFLVAFSVALLHSARDAILTSSDVVYGSSLLRDNPAGEVFAKALEIELILLQRSRSASIEA</sequence>
<evidence type="ECO:0008006" key="2">
    <source>
        <dbReference type="Google" id="ProtNLM"/>
    </source>
</evidence>
<evidence type="ECO:0000313" key="1">
    <source>
        <dbReference type="EMBL" id="CRZ06627.1"/>
    </source>
</evidence>
<organism evidence="1">
    <name type="scientific">Spongospora subterranea</name>
    <dbReference type="NCBI Taxonomy" id="70186"/>
    <lineage>
        <taxon>Eukaryota</taxon>
        <taxon>Sar</taxon>
        <taxon>Rhizaria</taxon>
        <taxon>Endomyxa</taxon>
        <taxon>Phytomyxea</taxon>
        <taxon>Plasmodiophorida</taxon>
        <taxon>Plasmodiophoridae</taxon>
        <taxon>Spongospora</taxon>
    </lineage>
</organism>